<feature type="domain" description="Gfo/Idh/MocA-like oxidoreductase C-terminal" evidence="4">
    <location>
        <begin position="139"/>
        <end position="350"/>
    </location>
</feature>
<dbReference type="Pfam" id="PF01408">
    <property type="entry name" value="GFO_IDH_MocA"/>
    <property type="match status" value="1"/>
</dbReference>
<accession>A0A9X1YM61</accession>
<sequence length="361" mass="39169">MTVATDARLKVGLIGYGYAGKTFHAPLIAAVPALELAAVASSDAAKVHADWPGVTVHATPAELIARDDLDLVVIATPNDTHHPLARAALLAGRHVVVDKPFTVALDDARELVALARERGRVLSVFHNRRWDGDFLTLQQLVADGALGRVVELNSRHDRWRPEVRQRWREAAGPGAGLWFDLGPHLVDQAMQLFGRPRAISLERELTRDGALADDWFHASLRYDRLRVHLHAGMLMAASAPRFAVHGTLASFVKDGLDAQEDALKAGVRPTWPPQPGWGIDPGRASRVTRAGDGTAVVEPVRMLPGAHMAYFAGVAAAIRGEAANPVPPEEALAVMGLIELGIRSAEERRELEWTFEDAPAR</sequence>
<dbReference type="Gene3D" id="3.30.360.10">
    <property type="entry name" value="Dihydrodipicolinate Reductase, domain 2"/>
    <property type="match status" value="1"/>
</dbReference>
<organism evidence="5 6">
    <name type="scientific">Scleromatobacter humisilvae</name>
    <dbReference type="NCBI Taxonomy" id="2897159"/>
    <lineage>
        <taxon>Bacteria</taxon>
        <taxon>Pseudomonadati</taxon>
        <taxon>Pseudomonadota</taxon>
        <taxon>Betaproteobacteria</taxon>
        <taxon>Burkholderiales</taxon>
        <taxon>Sphaerotilaceae</taxon>
        <taxon>Scleromatobacter</taxon>
    </lineage>
</organism>
<evidence type="ECO:0000313" key="6">
    <source>
        <dbReference type="Proteomes" id="UP001139353"/>
    </source>
</evidence>
<dbReference type="AlphaFoldDB" id="A0A9X1YM61"/>
<reference evidence="5" key="1">
    <citation type="submission" date="2021-11" db="EMBL/GenBank/DDBJ databases">
        <title>BS-T2-15 a new species belonging to the Comamonadaceae family isolated from the soil of a French oak forest.</title>
        <authorList>
            <person name="Mieszkin S."/>
            <person name="Alain K."/>
        </authorList>
    </citation>
    <scope>NUCLEOTIDE SEQUENCE</scope>
    <source>
        <strain evidence="5">BS-T2-15</strain>
    </source>
</reference>
<feature type="domain" description="Gfo/Idh/MocA-like oxidoreductase N-terminal" evidence="3">
    <location>
        <begin position="9"/>
        <end position="126"/>
    </location>
</feature>
<evidence type="ECO:0000259" key="4">
    <source>
        <dbReference type="Pfam" id="PF02894"/>
    </source>
</evidence>
<protein>
    <submittedName>
        <fullName evidence="5">Oxidoreductase</fullName>
    </submittedName>
</protein>
<proteinExistence type="inferred from homology"/>
<dbReference type="GO" id="GO:0016491">
    <property type="term" value="F:oxidoreductase activity"/>
    <property type="evidence" value="ECO:0007669"/>
    <property type="project" value="UniProtKB-KW"/>
</dbReference>
<keyword evidence="6" id="KW-1185">Reference proteome</keyword>
<dbReference type="NCBIfam" id="NF008607">
    <property type="entry name" value="PRK11579.1"/>
    <property type="match status" value="1"/>
</dbReference>
<gene>
    <name evidence="5" type="ORF">LPC04_14565</name>
</gene>
<dbReference type="GO" id="GO:0000166">
    <property type="term" value="F:nucleotide binding"/>
    <property type="evidence" value="ECO:0007669"/>
    <property type="project" value="InterPro"/>
</dbReference>
<dbReference type="InterPro" id="IPR000683">
    <property type="entry name" value="Gfo/Idh/MocA-like_OxRdtase_N"/>
</dbReference>
<evidence type="ECO:0000313" key="5">
    <source>
        <dbReference type="EMBL" id="MCK9686932.1"/>
    </source>
</evidence>
<dbReference type="PANTHER" id="PTHR43708:SF5">
    <property type="entry name" value="CONSERVED EXPRESSED OXIDOREDUCTASE (EUROFUNG)-RELATED"/>
    <property type="match status" value="1"/>
</dbReference>
<evidence type="ECO:0000259" key="3">
    <source>
        <dbReference type="Pfam" id="PF01408"/>
    </source>
</evidence>
<dbReference type="Pfam" id="PF02894">
    <property type="entry name" value="GFO_IDH_MocA_C"/>
    <property type="match status" value="1"/>
</dbReference>
<dbReference type="Proteomes" id="UP001139353">
    <property type="component" value="Unassembled WGS sequence"/>
</dbReference>
<dbReference type="InterPro" id="IPR004104">
    <property type="entry name" value="Gfo/Idh/MocA-like_OxRdtase_C"/>
</dbReference>
<evidence type="ECO:0000256" key="2">
    <source>
        <dbReference type="ARBA" id="ARBA00023002"/>
    </source>
</evidence>
<dbReference type="EMBL" id="JAJLJH010000003">
    <property type="protein sequence ID" value="MCK9686932.1"/>
    <property type="molecule type" value="Genomic_DNA"/>
</dbReference>
<dbReference type="InterPro" id="IPR036291">
    <property type="entry name" value="NAD(P)-bd_dom_sf"/>
</dbReference>
<dbReference type="RefSeq" id="WP_275682969.1">
    <property type="nucleotide sequence ID" value="NZ_JAJLJH010000003.1"/>
</dbReference>
<dbReference type="PANTHER" id="PTHR43708">
    <property type="entry name" value="CONSERVED EXPRESSED OXIDOREDUCTASE (EUROFUNG)"/>
    <property type="match status" value="1"/>
</dbReference>
<comment type="similarity">
    <text evidence="1">Belongs to the Gfo/Idh/MocA family.</text>
</comment>
<comment type="caution">
    <text evidence="5">The sequence shown here is derived from an EMBL/GenBank/DDBJ whole genome shotgun (WGS) entry which is preliminary data.</text>
</comment>
<evidence type="ECO:0000256" key="1">
    <source>
        <dbReference type="ARBA" id="ARBA00010928"/>
    </source>
</evidence>
<dbReference type="InterPro" id="IPR051317">
    <property type="entry name" value="Gfo/Idh/MocA_oxidoreduct"/>
</dbReference>
<keyword evidence="2" id="KW-0560">Oxidoreductase</keyword>
<dbReference type="SUPFAM" id="SSF51735">
    <property type="entry name" value="NAD(P)-binding Rossmann-fold domains"/>
    <property type="match status" value="1"/>
</dbReference>
<name>A0A9X1YM61_9BURK</name>
<dbReference type="Gene3D" id="3.40.50.720">
    <property type="entry name" value="NAD(P)-binding Rossmann-like Domain"/>
    <property type="match status" value="1"/>
</dbReference>